<evidence type="ECO:0000313" key="1">
    <source>
        <dbReference type="EMBL" id="QFS43743.1"/>
    </source>
</evidence>
<keyword evidence="2" id="KW-1185">Reference proteome</keyword>
<organism evidence="1 2">
    <name type="scientific">Nostoc sphaeroides CCNUC1</name>
    <dbReference type="NCBI Taxonomy" id="2653204"/>
    <lineage>
        <taxon>Bacteria</taxon>
        <taxon>Bacillati</taxon>
        <taxon>Cyanobacteriota</taxon>
        <taxon>Cyanophyceae</taxon>
        <taxon>Nostocales</taxon>
        <taxon>Nostocaceae</taxon>
        <taxon>Nostoc</taxon>
    </lineage>
</organism>
<reference evidence="1 2" key="1">
    <citation type="submission" date="2019-10" db="EMBL/GenBank/DDBJ databases">
        <title>Genomic and transcriptomic insights into the perfect genentic adaptation of a filamentous nitrogen-fixing cyanobacterium to rice fields.</title>
        <authorList>
            <person name="Chen Z."/>
        </authorList>
    </citation>
    <scope>NUCLEOTIDE SEQUENCE [LARGE SCALE GENOMIC DNA]</scope>
    <source>
        <strain evidence="1">CCNUC1</strain>
    </source>
</reference>
<accession>A0A5P8VTL7</accession>
<sequence length="39" mass="4550">MLGQLETKGDNWQKVDRGLTLLRNSERKYGGEKFKLRLA</sequence>
<protein>
    <submittedName>
        <fullName evidence="1">Uncharacterized protein</fullName>
    </submittedName>
</protein>
<dbReference type="AlphaFoldDB" id="A0A5P8VTL7"/>
<proteinExistence type="predicted"/>
<dbReference type="Proteomes" id="UP000326678">
    <property type="component" value="Chromosome Gxm1"/>
</dbReference>
<name>A0A5P8VTL7_9NOSO</name>
<gene>
    <name evidence="1" type="ORF">GXM_01216</name>
</gene>
<dbReference type="KEGG" id="nsh:GXM_01216"/>
<dbReference type="EMBL" id="CP045226">
    <property type="protein sequence ID" value="QFS43743.1"/>
    <property type="molecule type" value="Genomic_DNA"/>
</dbReference>
<evidence type="ECO:0000313" key="2">
    <source>
        <dbReference type="Proteomes" id="UP000326678"/>
    </source>
</evidence>